<keyword evidence="3" id="KW-1185">Reference proteome</keyword>
<accession>A0A059Y1K8</accession>
<feature type="region of interest" description="Disordered" evidence="1">
    <location>
        <begin position="1"/>
        <end position="47"/>
    </location>
</feature>
<feature type="compositionally biased region" description="Basic and acidic residues" evidence="1">
    <location>
        <begin position="1"/>
        <end position="12"/>
    </location>
</feature>
<protein>
    <recommendedName>
        <fullName evidence="4">GGDEF domain-containing protein</fullName>
    </recommendedName>
</protein>
<evidence type="ECO:0000256" key="1">
    <source>
        <dbReference type="SAM" id="MobiDB-lite"/>
    </source>
</evidence>
<evidence type="ECO:0000313" key="3">
    <source>
        <dbReference type="Proteomes" id="UP000027059"/>
    </source>
</evidence>
<dbReference type="Gene3D" id="3.30.70.270">
    <property type="match status" value="1"/>
</dbReference>
<sequence>MENVPHRADRTKIARSQGESMPRHKKKASSSRSPYPSNAGHRTHRNFPQDVAREILRAFRYGRDLTLLMIEVTRPKGMPERLAYKGADSLSRFFEPHLRNTDFHFSSSSDHLFLLLPETPEKGGLVLGSRLVEIFEKAPLPPSGDSLPGTSVVQIHAGVSAVGMGGHTELDLIATSEIAARAARLFSSPVVTLNQLVGGRFSLLEWVGLYSTLSETEVLVLSRVFERLRKEPFGFMQKIASQAEALSDRLKLDLDDRDALAFWIYALDLGDIAKAETHVPLPEIAEHSNRKKKLLFLRGLELFGLGTSSSGRTAKSRWGSPLAIALFRSTRRIQEHLSLHPDTSEKAFRSYLGKLPAKEFPPELISLLSETRPSDWLPFQEELRE</sequence>
<dbReference type="InterPro" id="IPR043128">
    <property type="entry name" value="Rev_trsase/Diguanyl_cyclase"/>
</dbReference>
<proteinExistence type="predicted"/>
<dbReference type="Proteomes" id="UP000027059">
    <property type="component" value="Chromosome"/>
</dbReference>
<dbReference type="KEGG" id="lfp:Y981_01845"/>
<evidence type="ECO:0000313" key="2">
    <source>
        <dbReference type="EMBL" id="AIA31446.1"/>
    </source>
</evidence>
<gene>
    <name evidence="2" type="ORF">Y981_01845</name>
</gene>
<reference evidence="3" key="1">
    <citation type="submission" date="2014-02" db="EMBL/GenBank/DDBJ databases">
        <title>Complete genome sequence and comparative genomic analysis of the nitrogen-fixing bacterium Leptospirillum ferriphilum YSK.</title>
        <authorList>
            <person name="Guo X."/>
            <person name="Yin H."/>
            <person name="Liang Y."/>
            <person name="Hu Q."/>
            <person name="Ma L."/>
            <person name="Xiao Y."/>
            <person name="Zhang X."/>
            <person name="Qiu G."/>
            <person name="Liu X."/>
        </authorList>
    </citation>
    <scope>NUCLEOTIDE SEQUENCE [LARGE SCALE GENOMIC DNA]</scope>
    <source>
        <strain evidence="3">YSK</strain>
    </source>
</reference>
<organism evidence="2 3">
    <name type="scientific">Leptospirillum ferriphilum YSK</name>
    <dbReference type="NCBI Taxonomy" id="1441628"/>
    <lineage>
        <taxon>Bacteria</taxon>
        <taxon>Pseudomonadati</taxon>
        <taxon>Nitrospirota</taxon>
        <taxon>Nitrospiria</taxon>
        <taxon>Nitrospirales</taxon>
        <taxon>Nitrospiraceae</taxon>
        <taxon>Leptospirillum</taxon>
    </lineage>
</organism>
<evidence type="ECO:0008006" key="4">
    <source>
        <dbReference type="Google" id="ProtNLM"/>
    </source>
</evidence>
<reference evidence="2 3" key="2">
    <citation type="journal article" date="2015" name="Biomed. Res. Int.">
        <title>Effects of Arsenite Resistance on the Growth and Functional Gene Expression of Leptospirillum ferriphilum and Acidithiobacillus thiooxidans in Pure Culture and Coculture.</title>
        <authorList>
            <person name="Jiang H."/>
            <person name="Liang Y."/>
            <person name="Yin H."/>
            <person name="Xiao Y."/>
            <person name="Guo X."/>
            <person name="Xu Y."/>
            <person name="Hu Q."/>
            <person name="Liu H."/>
            <person name="Liu X."/>
        </authorList>
    </citation>
    <scope>NUCLEOTIDE SEQUENCE [LARGE SCALE GENOMIC DNA]</scope>
    <source>
        <strain evidence="2 3">YSK</strain>
    </source>
</reference>
<dbReference type="HOGENOM" id="CLU_758210_0_0_0"/>
<dbReference type="SUPFAM" id="SSF55073">
    <property type="entry name" value="Nucleotide cyclase"/>
    <property type="match status" value="1"/>
</dbReference>
<dbReference type="AlphaFoldDB" id="A0A059Y1K8"/>
<dbReference type="EMBL" id="CP007243">
    <property type="protein sequence ID" value="AIA31446.1"/>
    <property type="molecule type" value="Genomic_DNA"/>
</dbReference>
<dbReference type="InterPro" id="IPR029787">
    <property type="entry name" value="Nucleotide_cyclase"/>
</dbReference>
<name>A0A059Y1K8_9BACT</name>